<gene>
    <name evidence="1" type="ORF">TIFTF001_003811</name>
</gene>
<reference evidence="1" key="1">
    <citation type="submission" date="2023-07" db="EMBL/GenBank/DDBJ databases">
        <title>draft genome sequence of fig (Ficus carica).</title>
        <authorList>
            <person name="Takahashi T."/>
            <person name="Nishimura K."/>
        </authorList>
    </citation>
    <scope>NUCLEOTIDE SEQUENCE</scope>
</reference>
<dbReference type="EMBL" id="BTGU01000003">
    <property type="protein sequence ID" value="GMN32703.1"/>
    <property type="molecule type" value="Genomic_DNA"/>
</dbReference>
<comment type="caution">
    <text evidence="1">The sequence shown here is derived from an EMBL/GenBank/DDBJ whole genome shotgun (WGS) entry which is preliminary data.</text>
</comment>
<name>A0AA87ZAK4_FICCA</name>
<protein>
    <submittedName>
        <fullName evidence="1">Uncharacterized protein</fullName>
    </submittedName>
</protein>
<dbReference type="AlphaFoldDB" id="A0AA87ZAK4"/>
<organism evidence="1 2">
    <name type="scientific">Ficus carica</name>
    <name type="common">Common fig</name>
    <dbReference type="NCBI Taxonomy" id="3494"/>
    <lineage>
        <taxon>Eukaryota</taxon>
        <taxon>Viridiplantae</taxon>
        <taxon>Streptophyta</taxon>
        <taxon>Embryophyta</taxon>
        <taxon>Tracheophyta</taxon>
        <taxon>Spermatophyta</taxon>
        <taxon>Magnoliopsida</taxon>
        <taxon>eudicotyledons</taxon>
        <taxon>Gunneridae</taxon>
        <taxon>Pentapetalae</taxon>
        <taxon>rosids</taxon>
        <taxon>fabids</taxon>
        <taxon>Rosales</taxon>
        <taxon>Moraceae</taxon>
        <taxon>Ficeae</taxon>
        <taxon>Ficus</taxon>
    </lineage>
</organism>
<keyword evidence="2" id="KW-1185">Reference proteome</keyword>
<evidence type="ECO:0000313" key="2">
    <source>
        <dbReference type="Proteomes" id="UP001187192"/>
    </source>
</evidence>
<sequence>MDTPMLKSVEELMSEGIGRALARKITISEFVVYSLFIGAFRGPGCYRSNGPVPRVPDSVQGTVGWLSRPPAGVDPVRVECGPGRPLPILDTLLGVRRSEHNLARYAIQPGETVRSSRVLRELRMVGLPAPKPGRQTFTFTFPEHGRKQYFVVGAGHDINISPSASLG</sequence>
<evidence type="ECO:0000313" key="1">
    <source>
        <dbReference type="EMBL" id="GMN32703.1"/>
    </source>
</evidence>
<dbReference type="Proteomes" id="UP001187192">
    <property type="component" value="Unassembled WGS sequence"/>
</dbReference>
<proteinExistence type="predicted"/>
<accession>A0AA87ZAK4</accession>